<dbReference type="RefSeq" id="XP_033592074.1">
    <property type="nucleotide sequence ID" value="XM_033733030.1"/>
</dbReference>
<dbReference type="PANTHER" id="PTHR24148">
    <property type="entry name" value="ANKYRIN REPEAT DOMAIN-CONTAINING PROTEIN 39 HOMOLOG-RELATED"/>
    <property type="match status" value="1"/>
</dbReference>
<protein>
    <submittedName>
        <fullName evidence="2">Heterokaryon incompatibility protein-domain-containing protein</fullName>
    </submittedName>
</protein>
<dbReference type="PANTHER" id="PTHR24148:SF64">
    <property type="entry name" value="HETEROKARYON INCOMPATIBILITY DOMAIN-CONTAINING PROTEIN"/>
    <property type="match status" value="1"/>
</dbReference>
<reference evidence="2" key="1">
    <citation type="journal article" date="2020" name="Stud. Mycol.">
        <title>101 Dothideomycetes genomes: a test case for predicting lifestyles and emergence of pathogens.</title>
        <authorList>
            <person name="Haridas S."/>
            <person name="Albert R."/>
            <person name="Binder M."/>
            <person name="Bloem J."/>
            <person name="Labutti K."/>
            <person name="Salamov A."/>
            <person name="Andreopoulos B."/>
            <person name="Baker S."/>
            <person name="Barry K."/>
            <person name="Bills G."/>
            <person name="Bluhm B."/>
            <person name="Cannon C."/>
            <person name="Castanera R."/>
            <person name="Culley D."/>
            <person name="Daum C."/>
            <person name="Ezra D."/>
            <person name="Gonzalez J."/>
            <person name="Henrissat B."/>
            <person name="Kuo A."/>
            <person name="Liang C."/>
            <person name="Lipzen A."/>
            <person name="Lutzoni F."/>
            <person name="Magnuson J."/>
            <person name="Mondo S."/>
            <person name="Nolan M."/>
            <person name="Ohm R."/>
            <person name="Pangilinan J."/>
            <person name="Park H.-J."/>
            <person name="Ramirez L."/>
            <person name="Alfaro M."/>
            <person name="Sun H."/>
            <person name="Tritt A."/>
            <person name="Yoshinaga Y."/>
            <person name="Zwiers L.-H."/>
            <person name="Turgeon B."/>
            <person name="Goodwin S."/>
            <person name="Spatafora J."/>
            <person name="Crous P."/>
            <person name="Grigoriev I."/>
        </authorList>
    </citation>
    <scope>NUCLEOTIDE SEQUENCE</scope>
    <source>
        <strain evidence="2">CBS 113389</strain>
    </source>
</reference>
<gene>
    <name evidence="2" type="ORF">BDY17DRAFT_293740</name>
</gene>
<dbReference type="Proteomes" id="UP000799767">
    <property type="component" value="Unassembled WGS sequence"/>
</dbReference>
<dbReference type="InterPro" id="IPR052895">
    <property type="entry name" value="HetReg/Transcr_Mod"/>
</dbReference>
<dbReference type="AlphaFoldDB" id="A0A6A6PZQ0"/>
<dbReference type="Pfam" id="PF06985">
    <property type="entry name" value="HET"/>
    <property type="match status" value="1"/>
</dbReference>
<sequence>MYLTRWRSASTQSTDSLEFRHGPLKSNKTGMRLAQIQPGTGNKGIAIDLIDSFVSGPGHVPYDALSYAWGNNERTKMISCNGRRLAITQNLLEALHRFREPDRVVTIWIDQICVCQERIKERNQQVQLMGKIFKRARKVIVWLGEDDEDSRAGMQLITQLLSISHHQSVSGLTPADLDIHGLPKREHRRWTALFAILRRRWFWRTWVVQEVVLNPNVQFVLGSPLNPSVSWDELERVVALLEGPIPREWQLDQSLNASELPFSRMNRIRMRHQRLITTPVTPTAPEIKYDIDTDMNMDSESGLIDDQDDDPQLLDLLLMSRSLGATDPRDKIFALLGLSQHNIDPDYSLSPETVFTQFARQTIAAVEDVKNGSSDISVRHREVRRAMILISCAGRHHQKLELPSWTPDWSVNLNSRPLVFGLGRKFNAGGDRLGPFQVKDDSSLHLCGKLLDTIRDVGKVKLNFDAGFGDSRPHRLIEQWWDEAQQIATRRIVQSPGSTMNVPAFEALRRDLSLCRHGYYVGAAGTSQNTSMFDDAGIPSEPKHSASCASRTLTLGPTRGRVVFASATGYIGLAPHGTMEGDLIFVVIGADVPFVLRPCEQGYELIGEAYVQGAMSGQVMERDDIVVQDIFLR</sequence>
<evidence type="ECO:0000313" key="3">
    <source>
        <dbReference type="Proteomes" id="UP000799767"/>
    </source>
</evidence>
<dbReference type="GeneID" id="54474032"/>
<dbReference type="Pfam" id="PF26639">
    <property type="entry name" value="Het-6_barrel"/>
    <property type="match status" value="1"/>
</dbReference>
<name>A0A6A6PZQ0_9PEZI</name>
<organism evidence="2 3">
    <name type="scientific">Neohortaea acidophila</name>
    <dbReference type="NCBI Taxonomy" id="245834"/>
    <lineage>
        <taxon>Eukaryota</taxon>
        <taxon>Fungi</taxon>
        <taxon>Dikarya</taxon>
        <taxon>Ascomycota</taxon>
        <taxon>Pezizomycotina</taxon>
        <taxon>Dothideomycetes</taxon>
        <taxon>Dothideomycetidae</taxon>
        <taxon>Mycosphaerellales</taxon>
        <taxon>Teratosphaeriaceae</taxon>
        <taxon>Neohortaea</taxon>
    </lineage>
</organism>
<keyword evidence="3" id="KW-1185">Reference proteome</keyword>
<evidence type="ECO:0000313" key="2">
    <source>
        <dbReference type="EMBL" id="KAF2485505.1"/>
    </source>
</evidence>
<dbReference type="OrthoDB" id="2157530at2759"/>
<evidence type="ECO:0000259" key="1">
    <source>
        <dbReference type="Pfam" id="PF06985"/>
    </source>
</evidence>
<proteinExistence type="predicted"/>
<accession>A0A6A6PZQ0</accession>
<dbReference type="InterPro" id="IPR010730">
    <property type="entry name" value="HET"/>
</dbReference>
<dbReference type="EMBL" id="MU001633">
    <property type="protein sequence ID" value="KAF2485505.1"/>
    <property type="molecule type" value="Genomic_DNA"/>
</dbReference>
<feature type="domain" description="Heterokaryon incompatibility" evidence="1">
    <location>
        <begin position="62"/>
        <end position="210"/>
    </location>
</feature>